<dbReference type="PANTHER" id="PTHR31270:SF1">
    <property type="entry name" value="GLUTAMINYL-PEPTIDE CYCLOTRANSFERASE"/>
    <property type="match status" value="1"/>
</dbReference>
<gene>
    <name evidence="2" type="ORF">MKW94_004068</name>
</gene>
<dbReference type="Proteomes" id="UP001177140">
    <property type="component" value="Unassembled WGS sequence"/>
</dbReference>
<reference evidence="2" key="1">
    <citation type="submission" date="2022-03" db="EMBL/GenBank/DDBJ databases">
        <title>A functionally conserved STORR gene fusion in Papaver species that diverged 16.8 million years ago.</title>
        <authorList>
            <person name="Catania T."/>
        </authorList>
    </citation>
    <scope>NUCLEOTIDE SEQUENCE</scope>
    <source>
        <strain evidence="2">S-191538</strain>
    </source>
</reference>
<dbReference type="AlphaFoldDB" id="A0AA41S918"/>
<sequence>FLCLLFFLLVHNQLFCVFLLHSSIRKVAIKTGKVEILQRMADGHFGEGLTLLDDRLIQLEFNLFLFMQTQNTLSKGCSKSFHKNIGKFTHGMKDGWGLATDGKEAIVKSWE</sequence>
<feature type="chain" id="PRO_5041333339" evidence="1">
    <location>
        <begin position="17"/>
        <end position="111"/>
    </location>
</feature>
<dbReference type="PANTHER" id="PTHR31270">
    <property type="entry name" value="GLUTAMINYL-PEPTIDE CYCLOTRANSFERASE"/>
    <property type="match status" value="1"/>
</dbReference>
<feature type="signal peptide" evidence="1">
    <location>
        <begin position="1"/>
        <end position="16"/>
    </location>
</feature>
<dbReference type="EMBL" id="JAJJMA010106580">
    <property type="protein sequence ID" value="MCL7030911.1"/>
    <property type="molecule type" value="Genomic_DNA"/>
</dbReference>
<dbReference type="GO" id="GO:0016603">
    <property type="term" value="F:glutaminyl-peptide cyclotransferase activity"/>
    <property type="evidence" value="ECO:0007669"/>
    <property type="project" value="InterPro"/>
</dbReference>
<organism evidence="2 3">
    <name type="scientific">Papaver nudicaule</name>
    <name type="common">Iceland poppy</name>
    <dbReference type="NCBI Taxonomy" id="74823"/>
    <lineage>
        <taxon>Eukaryota</taxon>
        <taxon>Viridiplantae</taxon>
        <taxon>Streptophyta</taxon>
        <taxon>Embryophyta</taxon>
        <taxon>Tracheophyta</taxon>
        <taxon>Spermatophyta</taxon>
        <taxon>Magnoliopsida</taxon>
        <taxon>Ranunculales</taxon>
        <taxon>Papaveraceae</taxon>
        <taxon>Papaveroideae</taxon>
        <taxon>Papaver</taxon>
    </lineage>
</organism>
<dbReference type="Pfam" id="PF05096">
    <property type="entry name" value="Glu_cyclase_2"/>
    <property type="match status" value="1"/>
</dbReference>
<protein>
    <submittedName>
        <fullName evidence="2">Uncharacterized protein</fullName>
    </submittedName>
</protein>
<evidence type="ECO:0000313" key="3">
    <source>
        <dbReference type="Proteomes" id="UP001177140"/>
    </source>
</evidence>
<name>A0AA41S918_PAPNU</name>
<proteinExistence type="predicted"/>
<keyword evidence="1" id="KW-0732">Signal</keyword>
<evidence type="ECO:0000256" key="1">
    <source>
        <dbReference type="SAM" id="SignalP"/>
    </source>
</evidence>
<keyword evidence="3" id="KW-1185">Reference proteome</keyword>
<evidence type="ECO:0000313" key="2">
    <source>
        <dbReference type="EMBL" id="MCL7030911.1"/>
    </source>
</evidence>
<feature type="non-terminal residue" evidence="2">
    <location>
        <position position="1"/>
    </location>
</feature>
<accession>A0AA41S918</accession>
<comment type="caution">
    <text evidence="2">The sequence shown here is derived from an EMBL/GenBank/DDBJ whole genome shotgun (WGS) entry which is preliminary data.</text>
</comment>
<dbReference type="InterPro" id="IPR007788">
    <property type="entry name" value="QCT"/>
</dbReference>